<name>A0A6J8CGS0_MYTCO</name>
<sequence length="534" mass="61476">MGTQLVPSVNSTLILTLKATEVSCKDSAKFVCKVVISGGRSDQDSAQLNVVGKLFRESRLEYNVTKEDTKTIIAYDLATTPHYSISDTKESSIIIRNVLQYNVSVDDKHTQLGCVMSSEECNTLKSATILAIKGSKHFTPNLTRCEWELLFKTGDLWGINEEGYDHYISASKDITLSSLDINLRYLILYIICPLFKSVNAISECQIQISKIAVLQTELENLQFDIWDTMEAHIVIIARHCKLLDYFQRKCTTIKNAKFKRCLSQENRKYILEDVFKNPIFIQDREFCELTRKELELIKFEDNLKMADTLLGREITIELEDGKYEIGSYSRRVIDIADKDLNIRKAVSSNQKIGSHTEKIKGEIEIDDIQERINKHNHLKLVQLITSFGQKVLVDFLKDRLPDAEFGYAFSGMKDRIFPLLDNHERQLLYPDKTHYKGDLSDLDISHLYTILRNLNTICPHKNGWGNIPNEDDRGMSANIDRIRIFKNVYVSHFSYYSLNEEDFLKTWKEIRQCILQLGGNAYTKKIDSLLTSEN</sequence>
<accession>A0A6J8CGS0</accession>
<dbReference type="Proteomes" id="UP000507470">
    <property type="component" value="Unassembled WGS sequence"/>
</dbReference>
<reference evidence="2 3" key="1">
    <citation type="submission" date="2020-06" db="EMBL/GenBank/DDBJ databases">
        <authorList>
            <person name="Li R."/>
            <person name="Bekaert M."/>
        </authorList>
    </citation>
    <scope>NUCLEOTIDE SEQUENCE [LARGE SCALE GENOMIC DNA]</scope>
    <source>
        <strain evidence="3">wild</strain>
    </source>
</reference>
<dbReference type="OrthoDB" id="6161471at2759"/>
<evidence type="ECO:0000259" key="1">
    <source>
        <dbReference type="Pfam" id="PF18738"/>
    </source>
</evidence>
<protein>
    <recommendedName>
        <fullName evidence="1">DZIP3-like HEPN domain-containing protein</fullName>
    </recommendedName>
</protein>
<organism evidence="2 3">
    <name type="scientific">Mytilus coruscus</name>
    <name type="common">Sea mussel</name>
    <dbReference type="NCBI Taxonomy" id="42192"/>
    <lineage>
        <taxon>Eukaryota</taxon>
        <taxon>Metazoa</taxon>
        <taxon>Spiralia</taxon>
        <taxon>Lophotrochozoa</taxon>
        <taxon>Mollusca</taxon>
        <taxon>Bivalvia</taxon>
        <taxon>Autobranchia</taxon>
        <taxon>Pteriomorphia</taxon>
        <taxon>Mytilida</taxon>
        <taxon>Mytiloidea</taxon>
        <taxon>Mytilidae</taxon>
        <taxon>Mytilinae</taxon>
        <taxon>Mytilus</taxon>
    </lineage>
</organism>
<feature type="domain" description="DZIP3-like HEPN" evidence="1">
    <location>
        <begin position="420"/>
        <end position="532"/>
    </location>
</feature>
<proteinExistence type="predicted"/>
<evidence type="ECO:0000313" key="3">
    <source>
        <dbReference type="Proteomes" id="UP000507470"/>
    </source>
</evidence>
<dbReference type="Pfam" id="PF18738">
    <property type="entry name" value="HEPN_DZIP3"/>
    <property type="match status" value="1"/>
</dbReference>
<evidence type="ECO:0000313" key="2">
    <source>
        <dbReference type="EMBL" id="CAC5395673.1"/>
    </source>
</evidence>
<dbReference type="EMBL" id="CACVKT020005560">
    <property type="protein sequence ID" value="CAC5395673.1"/>
    <property type="molecule type" value="Genomic_DNA"/>
</dbReference>
<dbReference type="InterPro" id="IPR041249">
    <property type="entry name" value="HEPN_DZIP3"/>
</dbReference>
<keyword evidence="3" id="KW-1185">Reference proteome</keyword>
<gene>
    <name evidence="2" type="ORF">MCOR_30316</name>
</gene>
<dbReference type="AlphaFoldDB" id="A0A6J8CGS0"/>